<feature type="compositionally biased region" description="Pro residues" evidence="1">
    <location>
        <begin position="355"/>
        <end position="366"/>
    </location>
</feature>
<proteinExistence type="predicted"/>
<accession>A0A6A5SPH9</accession>
<dbReference type="AlphaFoldDB" id="A0A6A5SPH9"/>
<evidence type="ECO:0000256" key="1">
    <source>
        <dbReference type="SAM" id="MobiDB-lite"/>
    </source>
</evidence>
<dbReference type="OrthoDB" id="3789817at2759"/>
<evidence type="ECO:0000313" key="2">
    <source>
        <dbReference type="EMBL" id="KAF1941578.1"/>
    </source>
</evidence>
<keyword evidence="3" id="KW-1185">Reference proteome</keyword>
<feature type="region of interest" description="Disordered" evidence="1">
    <location>
        <begin position="428"/>
        <end position="450"/>
    </location>
</feature>
<dbReference type="Proteomes" id="UP000800038">
    <property type="component" value="Unassembled WGS sequence"/>
</dbReference>
<dbReference type="EMBL" id="ML976046">
    <property type="protein sequence ID" value="KAF1941578.1"/>
    <property type="molecule type" value="Genomic_DNA"/>
</dbReference>
<evidence type="ECO:0000313" key="3">
    <source>
        <dbReference type="Proteomes" id="UP000800038"/>
    </source>
</evidence>
<protein>
    <submittedName>
        <fullName evidence="2">Uncharacterized protein</fullName>
    </submittedName>
</protein>
<gene>
    <name evidence="2" type="ORF">EJ02DRAFT_455093</name>
</gene>
<reference evidence="2" key="1">
    <citation type="journal article" date="2020" name="Stud. Mycol.">
        <title>101 Dothideomycetes genomes: a test case for predicting lifestyles and emergence of pathogens.</title>
        <authorList>
            <person name="Haridas S."/>
            <person name="Albert R."/>
            <person name="Binder M."/>
            <person name="Bloem J."/>
            <person name="Labutti K."/>
            <person name="Salamov A."/>
            <person name="Andreopoulos B."/>
            <person name="Baker S."/>
            <person name="Barry K."/>
            <person name="Bills G."/>
            <person name="Bluhm B."/>
            <person name="Cannon C."/>
            <person name="Castanera R."/>
            <person name="Culley D."/>
            <person name="Daum C."/>
            <person name="Ezra D."/>
            <person name="Gonzalez J."/>
            <person name="Henrissat B."/>
            <person name="Kuo A."/>
            <person name="Liang C."/>
            <person name="Lipzen A."/>
            <person name="Lutzoni F."/>
            <person name="Magnuson J."/>
            <person name="Mondo S."/>
            <person name="Nolan M."/>
            <person name="Ohm R."/>
            <person name="Pangilinan J."/>
            <person name="Park H.-J."/>
            <person name="Ramirez L."/>
            <person name="Alfaro M."/>
            <person name="Sun H."/>
            <person name="Tritt A."/>
            <person name="Yoshinaga Y."/>
            <person name="Zwiers L.-H."/>
            <person name="Turgeon B."/>
            <person name="Goodwin S."/>
            <person name="Spatafora J."/>
            <person name="Crous P."/>
            <person name="Grigoriev I."/>
        </authorList>
    </citation>
    <scope>NUCLEOTIDE SEQUENCE</scope>
    <source>
        <strain evidence="2">CBS 161.51</strain>
    </source>
</reference>
<feature type="compositionally biased region" description="Low complexity" evidence="1">
    <location>
        <begin position="331"/>
        <end position="342"/>
    </location>
</feature>
<feature type="compositionally biased region" description="Acidic residues" evidence="1">
    <location>
        <begin position="432"/>
        <end position="450"/>
    </location>
</feature>
<sequence>MLTFPATLWNSALRSHSSLTSAKAASILIGPHLYPRYIDWQATIDNPSEAPYYGSEKGWNELKKSVMNTGLGNLPLPAHFRAFMSRVKAELYTQEAPLDYDGRAQEEDETEEPSLIVAKLCGHAMHPGNPCKTIEVCPVCVMRQCIGSLERISRVWKLLGGPVSRPENGNQARLYIIIKRIWQVEKNRWANLVFRCEQFAECERVWEEQSAGLGLGIPDVVQQAKSCTAALTLATQSPFIANGWGEQFLPVERGSNRRREGGGIQEGWSYAAAELPYSPPYSPETAKADPSAGIPSQFHRPPERTETPDERPLATVGAEKAVPCIENGTNLSPSSSLPSPQSATSFISSSIYAPFTPPPSGSPPMTPTTSQSSINQWKSVTFSDNISEHPWRPRKSFNRADAAYQRGHHASPIGSAWIDTSFMGDSLFELSGAEDNEDSEDEDEDEDFRG</sequence>
<feature type="region of interest" description="Disordered" evidence="1">
    <location>
        <begin position="279"/>
        <end position="373"/>
    </location>
</feature>
<organism evidence="2 3">
    <name type="scientific">Clathrospora elynae</name>
    <dbReference type="NCBI Taxonomy" id="706981"/>
    <lineage>
        <taxon>Eukaryota</taxon>
        <taxon>Fungi</taxon>
        <taxon>Dikarya</taxon>
        <taxon>Ascomycota</taxon>
        <taxon>Pezizomycotina</taxon>
        <taxon>Dothideomycetes</taxon>
        <taxon>Pleosporomycetidae</taxon>
        <taxon>Pleosporales</taxon>
        <taxon>Diademaceae</taxon>
        <taxon>Clathrospora</taxon>
    </lineage>
</organism>
<feature type="compositionally biased region" description="Basic and acidic residues" evidence="1">
    <location>
        <begin position="300"/>
        <end position="312"/>
    </location>
</feature>
<name>A0A6A5SPH9_9PLEO</name>